<feature type="transmembrane region" description="Helical" evidence="1">
    <location>
        <begin position="91"/>
        <end position="110"/>
    </location>
</feature>
<evidence type="ECO:0000313" key="4">
    <source>
        <dbReference type="Proteomes" id="UP000663829"/>
    </source>
</evidence>
<evidence type="ECO:0000256" key="1">
    <source>
        <dbReference type="SAM" id="Phobius"/>
    </source>
</evidence>
<sequence length="170" mass="19349">ISIKFSAVASRDVERFICNTSQNDHTVDDPNTSTRIKITESANAVVPSAGPPIAVPLIADEERQLMMILPILISTLYATAAWYHYITQNGYMDFFATVSIIFFCLHYSVLFNSKSHLVLYQTALFIFIVGGDIGYILFYFMQEDTSIRNIHIICYFTHLFYIGGLYSEME</sequence>
<keyword evidence="1" id="KW-1133">Transmembrane helix</keyword>
<keyword evidence="4" id="KW-1185">Reference proteome</keyword>
<feature type="non-terminal residue" evidence="2">
    <location>
        <position position="1"/>
    </location>
</feature>
<evidence type="ECO:0000313" key="2">
    <source>
        <dbReference type="EMBL" id="CAF1565273.1"/>
    </source>
</evidence>
<dbReference type="Proteomes" id="UP000681722">
    <property type="component" value="Unassembled WGS sequence"/>
</dbReference>
<dbReference type="AlphaFoldDB" id="A0A815Y2L8"/>
<protein>
    <submittedName>
        <fullName evidence="2">Uncharacterized protein</fullName>
    </submittedName>
</protein>
<gene>
    <name evidence="2" type="ORF">GPM918_LOCUS40037</name>
    <name evidence="3" type="ORF">SRO942_LOCUS40951</name>
</gene>
<accession>A0A815Y2L8</accession>
<evidence type="ECO:0000313" key="3">
    <source>
        <dbReference type="EMBL" id="CAF4427310.1"/>
    </source>
</evidence>
<feature type="transmembrane region" description="Helical" evidence="1">
    <location>
        <begin position="147"/>
        <end position="166"/>
    </location>
</feature>
<keyword evidence="1" id="KW-0472">Membrane</keyword>
<dbReference type="Proteomes" id="UP000663829">
    <property type="component" value="Unassembled WGS sequence"/>
</dbReference>
<proteinExistence type="predicted"/>
<reference evidence="2" key="1">
    <citation type="submission" date="2021-02" db="EMBL/GenBank/DDBJ databases">
        <authorList>
            <person name="Nowell W R."/>
        </authorList>
    </citation>
    <scope>NUCLEOTIDE SEQUENCE</scope>
</reference>
<organism evidence="2 4">
    <name type="scientific">Didymodactylos carnosus</name>
    <dbReference type="NCBI Taxonomy" id="1234261"/>
    <lineage>
        <taxon>Eukaryota</taxon>
        <taxon>Metazoa</taxon>
        <taxon>Spiralia</taxon>
        <taxon>Gnathifera</taxon>
        <taxon>Rotifera</taxon>
        <taxon>Eurotatoria</taxon>
        <taxon>Bdelloidea</taxon>
        <taxon>Philodinida</taxon>
        <taxon>Philodinidae</taxon>
        <taxon>Didymodactylos</taxon>
    </lineage>
</organism>
<comment type="caution">
    <text evidence="2">The sequence shown here is derived from an EMBL/GenBank/DDBJ whole genome shotgun (WGS) entry which is preliminary data.</text>
</comment>
<dbReference type="EMBL" id="CAJOBC010094710">
    <property type="protein sequence ID" value="CAF4427310.1"/>
    <property type="molecule type" value="Genomic_DNA"/>
</dbReference>
<name>A0A815Y2L8_9BILA</name>
<dbReference type="EMBL" id="CAJNOQ010028931">
    <property type="protein sequence ID" value="CAF1565273.1"/>
    <property type="molecule type" value="Genomic_DNA"/>
</dbReference>
<feature type="transmembrane region" description="Helical" evidence="1">
    <location>
        <begin position="65"/>
        <end position="85"/>
    </location>
</feature>
<keyword evidence="1" id="KW-0812">Transmembrane</keyword>
<feature type="transmembrane region" description="Helical" evidence="1">
    <location>
        <begin position="117"/>
        <end position="141"/>
    </location>
</feature>